<organism evidence="1 2">
    <name type="scientific">Actinacidiphila epipremni</name>
    <dbReference type="NCBI Taxonomy" id="2053013"/>
    <lineage>
        <taxon>Bacteria</taxon>
        <taxon>Bacillati</taxon>
        <taxon>Actinomycetota</taxon>
        <taxon>Actinomycetes</taxon>
        <taxon>Kitasatosporales</taxon>
        <taxon>Streptomycetaceae</taxon>
        <taxon>Actinacidiphila</taxon>
    </lineage>
</organism>
<dbReference type="Proteomes" id="UP000734511">
    <property type="component" value="Unassembled WGS sequence"/>
</dbReference>
<dbReference type="EMBL" id="JAATEJ010000001">
    <property type="protein sequence ID" value="NJP42279.1"/>
    <property type="molecule type" value="Genomic_DNA"/>
</dbReference>
<accession>A0ABX0ZJB4</accession>
<reference evidence="1 2" key="1">
    <citation type="submission" date="2020-03" db="EMBL/GenBank/DDBJ databases">
        <title>WGS of actinomycetes isolated from Thailand.</title>
        <authorList>
            <person name="Thawai C."/>
        </authorList>
    </citation>
    <scope>NUCLEOTIDE SEQUENCE [LARGE SCALE GENOMIC DNA]</scope>
    <source>
        <strain evidence="1 2">PRB2-1</strain>
    </source>
</reference>
<proteinExistence type="predicted"/>
<evidence type="ECO:0000313" key="1">
    <source>
        <dbReference type="EMBL" id="NJP42279.1"/>
    </source>
</evidence>
<comment type="caution">
    <text evidence="1">The sequence shown here is derived from an EMBL/GenBank/DDBJ whole genome shotgun (WGS) entry which is preliminary data.</text>
</comment>
<evidence type="ECO:0000313" key="2">
    <source>
        <dbReference type="Proteomes" id="UP000734511"/>
    </source>
</evidence>
<gene>
    <name evidence="1" type="ORF">HCN08_02440</name>
</gene>
<name>A0ABX0ZJB4_9ACTN</name>
<dbReference type="RefSeq" id="WP_167981112.1">
    <property type="nucleotide sequence ID" value="NZ_JAATEJ010000001.1"/>
</dbReference>
<sequence>MKADGDGPPDFYELWAASSPERQAQLAALIQGYGFRLAQIGAWSVLDVWNPGADGWDAAVMEAWLAKAAASHAEQYEQAGHAAAVAAVVDEGDWRDNLRTGMAAWVSAGATRATTAATEARSFGGHDAAGASGLTRKVWRTGGRNPRPSHKALDGEAVALDDVFGNGLRWPGDGLGDAKETARCNCDLDYEREGG</sequence>
<keyword evidence="2" id="KW-1185">Reference proteome</keyword>
<protein>
    <recommendedName>
        <fullName evidence="3">Phage head morphogenesis domain-containing protein</fullName>
    </recommendedName>
</protein>
<evidence type="ECO:0008006" key="3">
    <source>
        <dbReference type="Google" id="ProtNLM"/>
    </source>
</evidence>